<dbReference type="AlphaFoldDB" id="I1MZ87"/>
<evidence type="ECO:0000256" key="5">
    <source>
        <dbReference type="ARBA" id="ARBA00023136"/>
    </source>
</evidence>
<dbReference type="InterPro" id="IPR036259">
    <property type="entry name" value="MFS_trans_sf"/>
</dbReference>
<dbReference type="InterPro" id="IPR000109">
    <property type="entry name" value="POT_fam"/>
</dbReference>
<dbReference type="GeneID" id="100804663"/>
<evidence type="ECO:0000313" key="9">
    <source>
        <dbReference type="Proteomes" id="UP000008827"/>
    </source>
</evidence>
<dbReference type="GO" id="GO:0055085">
    <property type="term" value="P:transmembrane transport"/>
    <property type="evidence" value="ECO:0000318"/>
    <property type="project" value="GO_Central"/>
</dbReference>
<evidence type="ECO:0000256" key="4">
    <source>
        <dbReference type="ARBA" id="ARBA00022989"/>
    </source>
</evidence>
<dbReference type="GO" id="GO:0016020">
    <property type="term" value="C:membrane"/>
    <property type="evidence" value="ECO:0000318"/>
    <property type="project" value="GO_Central"/>
</dbReference>
<feature type="transmembrane region" description="Helical" evidence="6">
    <location>
        <begin position="184"/>
        <end position="204"/>
    </location>
</feature>
<evidence type="ECO:0000313" key="7">
    <source>
        <dbReference type="EMBL" id="KRG97825.1"/>
    </source>
</evidence>
<proteinExistence type="inferred from homology"/>
<feature type="transmembrane region" description="Helical" evidence="6">
    <location>
        <begin position="451"/>
        <end position="472"/>
    </location>
</feature>
<keyword evidence="5 6" id="KW-0472">Membrane</keyword>
<evidence type="ECO:0000256" key="3">
    <source>
        <dbReference type="ARBA" id="ARBA00022692"/>
    </source>
</evidence>
<dbReference type="HOGENOM" id="CLU_009313_4_1_1"/>
<dbReference type="Proteomes" id="UP000008827">
    <property type="component" value="Chromosome 18"/>
</dbReference>
<feature type="transmembrane region" description="Helical" evidence="6">
    <location>
        <begin position="225"/>
        <end position="248"/>
    </location>
</feature>
<keyword evidence="9" id="KW-1185">Reference proteome</keyword>
<evidence type="ECO:0008006" key="10">
    <source>
        <dbReference type="Google" id="ProtNLM"/>
    </source>
</evidence>
<reference evidence="7" key="3">
    <citation type="submission" date="2018-07" db="EMBL/GenBank/DDBJ databases">
        <title>WGS assembly of Glycine max.</title>
        <authorList>
            <person name="Schmutz J."/>
            <person name="Cannon S."/>
            <person name="Schlueter J."/>
            <person name="Ma J."/>
            <person name="Mitros T."/>
            <person name="Nelson W."/>
            <person name="Hyten D."/>
            <person name="Song Q."/>
            <person name="Thelen J."/>
            <person name="Cheng J."/>
            <person name="Xu D."/>
            <person name="Hellsten U."/>
            <person name="May G."/>
            <person name="Yu Y."/>
            <person name="Sakurai T."/>
            <person name="Umezawa T."/>
            <person name="Bhattacharyya M."/>
            <person name="Sandhu D."/>
            <person name="Valliyodan B."/>
            <person name="Lindquist E."/>
            <person name="Peto M."/>
            <person name="Grant D."/>
            <person name="Shu S."/>
            <person name="Goodstein D."/>
            <person name="Barry K."/>
            <person name="Futrell-Griggs M."/>
            <person name="Abernathy B."/>
            <person name="Du J."/>
            <person name="Tian Z."/>
            <person name="Zhu L."/>
            <person name="Gill N."/>
            <person name="Joshi T."/>
            <person name="Libault M."/>
            <person name="Sethuraman A."/>
            <person name="Zhang X."/>
            <person name="Shinozaki K."/>
            <person name="Nguyen H."/>
            <person name="Wing R."/>
            <person name="Cregan P."/>
            <person name="Specht J."/>
            <person name="Grimwood J."/>
            <person name="Rokhsar D."/>
            <person name="Stacey G."/>
            <person name="Shoemaker R."/>
            <person name="Jackson S."/>
        </authorList>
    </citation>
    <scope>NUCLEOTIDE SEQUENCE</scope>
    <source>
        <tissue evidence="7">Callus</tissue>
    </source>
</reference>
<comment type="subcellular location">
    <subcellularLocation>
        <location evidence="1">Membrane</location>
        <topology evidence="1">Multi-pass membrane protein</topology>
    </subcellularLocation>
</comment>
<comment type="similarity">
    <text evidence="2">Belongs to the major facilitator superfamily. Proton-dependent oligopeptide transporter (POT/PTR) (TC 2.A.17) family.</text>
</comment>
<feature type="transmembrane region" description="Helical" evidence="6">
    <location>
        <begin position="411"/>
        <end position="431"/>
    </location>
</feature>
<dbReference type="eggNOG" id="KOG1237">
    <property type="taxonomic scope" value="Eukaryota"/>
</dbReference>
<dbReference type="PANTHER" id="PTHR11654">
    <property type="entry name" value="OLIGOPEPTIDE TRANSPORTER-RELATED"/>
    <property type="match status" value="1"/>
</dbReference>
<feature type="transmembrane region" description="Helical" evidence="6">
    <location>
        <begin position="582"/>
        <end position="601"/>
    </location>
</feature>
<dbReference type="GO" id="GO:0022857">
    <property type="term" value="F:transmembrane transporter activity"/>
    <property type="evidence" value="ECO:0000318"/>
    <property type="project" value="GO_Central"/>
</dbReference>
<reference evidence="7 8" key="1">
    <citation type="journal article" date="2010" name="Nature">
        <title>Genome sequence of the palaeopolyploid soybean.</title>
        <authorList>
            <person name="Schmutz J."/>
            <person name="Cannon S.B."/>
            <person name="Schlueter J."/>
            <person name="Ma J."/>
            <person name="Mitros T."/>
            <person name="Nelson W."/>
            <person name="Hyten D.L."/>
            <person name="Song Q."/>
            <person name="Thelen J.J."/>
            <person name="Cheng J."/>
            <person name="Xu D."/>
            <person name="Hellsten U."/>
            <person name="May G.D."/>
            <person name="Yu Y."/>
            <person name="Sakurai T."/>
            <person name="Umezawa T."/>
            <person name="Bhattacharyya M.K."/>
            <person name="Sandhu D."/>
            <person name="Valliyodan B."/>
            <person name="Lindquist E."/>
            <person name="Peto M."/>
            <person name="Grant D."/>
            <person name="Shu S."/>
            <person name="Goodstein D."/>
            <person name="Barry K."/>
            <person name="Futrell-Griggs M."/>
            <person name="Abernathy B."/>
            <person name="Du J."/>
            <person name="Tian Z."/>
            <person name="Zhu L."/>
            <person name="Gill N."/>
            <person name="Joshi T."/>
            <person name="Libault M."/>
            <person name="Sethuraman A."/>
            <person name="Zhang X.-C."/>
            <person name="Shinozaki K."/>
            <person name="Nguyen H.T."/>
            <person name="Wing R.A."/>
            <person name="Cregan P."/>
            <person name="Specht J."/>
            <person name="Grimwood J."/>
            <person name="Rokhsar D."/>
            <person name="Stacey G."/>
            <person name="Shoemaker R.C."/>
            <person name="Jackson S.A."/>
        </authorList>
    </citation>
    <scope>NUCLEOTIDE SEQUENCE [LARGE SCALE GENOMIC DNA]</scope>
    <source>
        <strain evidence="8">cv. Williams 82</strain>
        <tissue evidence="7">Callus</tissue>
    </source>
</reference>
<dbReference type="Gramene" id="KRG97825">
    <property type="protein sequence ID" value="KRG97825"/>
    <property type="gene ID" value="GLYMA_18G034000"/>
</dbReference>
<feature type="transmembrane region" description="Helical" evidence="6">
    <location>
        <begin position="254"/>
        <end position="273"/>
    </location>
</feature>
<dbReference type="SUPFAM" id="SSF103473">
    <property type="entry name" value="MFS general substrate transporter"/>
    <property type="match status" value="1"/>
</dbReference>
<reference evidence="8" key="2">
    <citation type="submission" date="2018-02" db="UniProtKB">
        <authorList>
            <consortium name="EnsemblPlants"/>
        </authorList>
    </citation>
    <scope>IDENTIFICATION</scope>
    <source>
        <strain evidence="8">Williams 82</strain>
    </source>
</reference>
<dbReference type="OrthoDB" id="8904098at2759"/>
<evidence type="ECO:0000256" key="1">
    <source>
        <dbReference type="ARBA" id="ARBA00004141"/>
    </source>
</evidence>
<evidence type="ECO:0000256" key="2">
    <source>
        <dbReference type="ARBA" id="ARBA00005982"/>
    </source>
</evidence>
<dbReference type="SMR" id="I1MZ87"/>
<feature type="transmembrane region" description="Helical" evidence="6">
    <location>
        <begin position="118"/>
        <end position="137"/>
    </location>
</feature>
<sequence length="626" mass="71006">MNYSRVHEIHAFIKYTTCGEDHFNLRLVFVKTEQEMEKRKRGKSEEKGEEKWVHDASVDYKGRVPLRASTGVWKASLFVLAIEFSERICHFGIATNLIMYLTKVMHEDLKTATKNVNYWVGATTLMPLIGGFVADAYTGRFRMVLFSSLLYLKGLSLLTMSQFIPSLKPCNNEICHWPRKVHEVVLFLALYCVALGTGGFKPCLQSFGADQFDDDHLEERKKKMSFFNWWNFTLCTAMLLGATVIVYVQDFVSWGVSYLILSMFMALTIIAFYEGKRFYRYRSTEGNPFMLILQVLIAAIRKSNLSCPSNPDSLYEFPKSEKSQGRLLSHTCRLRFLDKAAIVEGKYTEHRDQNPWRLATVTRVEETKLILNVIPIWLTSLIIGICIAQGSTLFVNQAASMNLKIINSFKIPPASMTSVSAISPIIAIPIYDKIIVPIMRKVKGNERGISVLWRVGIGLAFLVIAMVVAALVETKRLRMVEHDEVITVGGTRHETMSVLWLIPQYLILGIGADSLSLIGLQEYFYDQVPDSVRSLGVGLYLSVVGVGFFLSSFLIITVDHVTGKNGKSWIAKDINSSRLDKFYWMLAVINAFNLCFFLFLAKGYTYKTVQRKTREICSDGVETMES</sequence>
<protein>
    <recommendedName>
        <fullName evidence="10">Major facilitator superfamily (MFS) profile domain-containing protein</fullName>
    </recommendedName>
</protein>
<feature type="transmembrane region" description="Helical" evidence="6">
    <location>
        <begin position="369"/>
        <end position="391"/>
    </location>
</feature>
<feature type="transmembrane region" description="Helical" evidence="6">
    <location>
        <begin position="537"/>
        <end position="558"/>
    </location>
</feature>
<dbReference type="EMBL" id="CM000851">
    <property type="protein sequence ID" value="KRG97825.1"/>
    <property type="molecule type" value="Genomic_DNA"/>
</dbReference>
<keyword evidence="3 6" id="KW-0812">Transmembrane</keyword>
<dbReference type="RefSeq" id="XP_040867958.1">
    <property type="nucleotide sequence ID" value="XM_041012024.1"/>
</dbReference>
<dbReference type="EnsemblPlants" id="KRG97825">
    <property type="protein sequence ID" value="KRG97825"/>
    <property type="gene ID" value="GLYMA_18G034000"/>
</dbReference>
<evidence type="ECO:0000313" key="8">
    <source>
        <dbReference type="EnsemblPlants" id="KRG97825"/>
    </source>
</evidence>
<gene>
    <name evidence="8" type="primary">LOC100804663</name>
    <name evidence="7" type="ORF">GLYMA_18G034000</name>
</gene>
<dbReference type="OMA" id="RAGFKPC"/>
<dbReference type="Gene3D" id="1.20.1250.20">
    <property type="entry name" value="MFS general substrate transporter like domains"/>
    <property type="match status" value="1"/>
</dbReference>
<dbReference type="PaxDb" id="3847-GLYMA18G03800.1"/>
<evidence type="ECO:0000256" key="6">
    <source>
        <dbReference type="SAM" id="Phobius"/>
    </source>
</evidence>
<feature type="transmembrane region" description="Helical" evidence="6">
    <location>
        <begin position="505"/>
        <end position="525"/>
    </location>
</feature>
<keyword evidence="4 6" id="KW-1133">Transmembrane helix</keyword>
<name>I1MZ87_SOYBN</name>
<organism evidence="7">
    <name type="scientific">Glycine max</name>
    <name type="common">Soybean</name>
    <name type="synonym">Glycine hispida</name>
    <dbReference type="NCBI Taxonomy" id="3847"/>
    <lineage>
        <taxon>Eukaryota</taxon>
        <taxon>Viridiplantae</taxon>
        <taxon>Streptophyta</taxon>
        <taxon>Embryophyta</taxon>
        <taxon>Tracheophyta</taxon>
        <taxon>Spermatophyta</taxon>
        <taxon>Magnoliopsida</taxon>
        <taxon>eudicotyledons</taxon>
        <taxon>Gunneridae</taxon>
        <taxon>Pentapetalae</taxon>
        <taxon>rosids</taxon>
        <taxon>fabids</taxon>
        <taxon>Fabales</taxon>
        <taxon>Fabaceae</taxon>
        <taxon>Papilionoideae</taxon>
        <taxon>50 kb inversion clade</taxon>
        <taxon>NPAAA clade</taxon>
        <taxon>indigoferoid/millettioid clade</taxon>
        <taxon>Phaseoleae</taxon>
        <taxon>Glycine</taxon>
        <taxon>Glycine subgen. Soja</taxon>
    </lineage>
</organism>
<dbReference type="Pfam" id="PF00854">
    <property type="entry name" value="PTR2"/>
    <property type="match status" value="1"/>
</dbReference>
<accession>I1MZ87</accession>